<sequence>MSFGIFKEIERLVEYIPIETDMDGIGKLSSDIDIDSPFYFEDLDRIAVRLGVLEIGKNTISLRDIIRLLNKFLKDARVEEFVESPRKYKILLTSGSGLPLKNLLFEFSLSALAGDKLDAKIYLTHTYHILGLRRSFVLLLSIIVNEIENIKYDTDVRVLFTLLALMSEPNNVDIHFSIDEDGFSKRYSEYLQELQKLTLPTKGKDPINLHSIKSY</sequence>
<dbReference type="Proteomes" id="UP000058925">
    <property type="component" value="Chromosome"/>
</dbReference>
<dbReference type="OrthoDB" id="378067at2157"/>
<evidence type="ECO:0000313" key="1">
    <source>
        <dbReference type="EMBL" id="ALI36625.1"/>
    </source>
</evidence>
<evidence type="ECO:0000313" key="2">
    <source>
        <dbReference type="Proteomes" id="UP000058925"/>
    </source>
</evidence>
<organism evidence="1 2">
    <name type="scientific">Candidatus Nitrosocosmicus oleophilus</name>
    <dbReference type="NCBI Taxonomy" id="1353260"/>
    <lineage>
        <taxon>Archaea</taxon>
        <taxon>Nitrososphaerota</taxon>
        <taxon>Nitrososphaeria</taxon>
        <taxon>Nitrososphaerales</taxon>
        <taxon>Nitrososphaeraceae</taxon>
        <taxon>Candidatus Nitrosocosmicus</taxon>
    </lineage>
</organism>
<keyword evidence="2" id="KW-1185">Reference proteome</keyword>
<dbReference type="EMBL" id="CP012850">
    <property type="protein sequence ID" value="ALI36625.1"/>
    <property type="molecule type" value="Genomic_DNA"/>
</dbReference>
<accession>A0A654LZH6</accession>
<dbReference type="AlphaFoldDB" id="A0A654LZH6"/>
<dbReference type="RefSeq" id="WP_196815852.1">
    <property type="nucleotide sequence ID" value="NZ_CP012850.1"/>
</dbReference>
<reference evidence="2" key="1">
    <citation type="submission" date="2015-10" db="EMBL/GenBank/DDBJ databases">
        <title>Niche specialization of a soil ammonia-oxidizing archaeon, Candidatus Nitrosocosmicus oleophilus.</title>
        <authorList>
            <person name="Jung M.-Y."/>
            <person name="Rhee S.-K."/>
        </authorList>
    </citation>
    <scope>NUCLEOTIDE SEQUENCE [LARGE SCALE GENOMIC DNA]</scope>
    <source>
        <strain evidence="2">MY3</strain>
    </source>
</reference>
<gene>
    <name evidence="1" type="ORF">NMY3_02429</name>
</gene>
<proteinExistence type="predicted"/>
<protein>
    <submittedName>
        <fullName evidence="1">Uncharacterized protein</fullName>
    </submittedName>
</protein>
<dbReference type="GeneID" id="60422374"/>
<name>A0A654LZH6_9ARCH</name>
<dbReference type="KEGG" id="taa:NMY3_02429"/>